<accession>A0ABR4PVT1</accession>
<reference evidence="3 4" key="1">
    <citation type="submission" date="2024-06" db="EMBL/GenBank/DDBJ databases">
        <title>Complete genome of Phlyctema vagabunda strain 19-DSS-EL-015.</title>
        <authorList>
            <person name="Fiorenzani C."/>
        </authorList>
    </citation>
    <scope>NUCLEOTIDE SEQUENCE [LARGE SCALE GENOMIC DNA]</scope>
    <source>
        <strain evidence="3 4">19-DSS-EL-015</strain>
    </source>
</reference>
<dbReference type="SMART" id="SM00198">
    <property type="entry name" value="SCP"/>
    <property type="match status" value="1"/>
</dbReference>
<keyword evidence="4" id="KW-1185">Reference proteome</keyword>
<dbReference type="EMBL" id="JBFCZG010000001">
    <property type="protein sequence ID" value="KAL3427313.1"/>
    <property type="molecule type" value="Genomic_DNA"/>
</dbReference>
<keyword evidence="1" id="KW-0732">Signal</keyword>
<name>A0ABR4PVT1_9HELO</name>
<dbReference type="PANTHER" id="PTHR10334">
    <property type="entry name" value="CYSTEINE-RICH SECRETORY PROTEIN-RELATED"/>
    <property type="match status" value="1"/>
</dbReference>
<dbReference type="Pfam" id="PF00188">
    <property type="entry name" value="CAP"/>
    <property type="match status" value="1"/>
</dbReference>
<evidence type="ECO:0000259" key="2">
    <source>
        <dbReference type="SMART" id="SM00198"/>
    </source>
</evidence>
<organism evidence="3 4">
    <name type="scientific">Phlyctema vagabunda</name>
    <dbReference type="NCBI Taxonomy" id="108571"/>
    <lineage>
        <taxon>Eukaryota</taxon>
        <taxon>Fungi</taxon>
        <taxon>Dikarya</taxon>
        <taxon>Ascomycota</taxon>
        <taxon>Pezizomycotina</taxon>
        <taxon>Leotiomycetes</taxon>
        <taxon>Helotiales</taxon>
        <taxon>Dermateaceae</taxon>
        <taxon>Phlyctema</taxon>
    </lineage>
</organism>
<comment type="caution">
    <text evidence="3">The sequence shown here is derived from an EMBL/GenBank/DDBJ whole genome shotgun (WGS) entry which is preliminary data.</text>
</comment>
<dbReference type="Gene3D" id="3.40.33.10">
    <property type="entry name" value="CAP"/>
    <property type="match status" value="1"/>
</dbReference>
<dbReference type="PRINTS" id="PR00837">
    <property type="entry name" value="V5TPXLIKE"/>
</dbReference>
<dbReference type="InterPro" id="IPR035940">
    <property type="entry name" value="CAP_sf"/>
</dbReference>
<protein>
    <submittedName>
        <fullName evidence="3">SCP-like extracellular protein</fullName>
    </submittedName>
</protein>
<gene>
    <name evidence="3" type="ORF">PVAG01_00822</name>
</gene>
<dbReference type="InterPro" id="IPR014044">
    <property type="entry name" value="CAP_dom"/>
</dbReference>
<dbReference type="InterPro" id="IPR001283">
    <property type="entry name" value="CRISP-related"/>
</dbReference>
<feature type="chain" id="PRO_5047208623" evidence="1">
    <location>
        <begin position="21"/>
        <end position="234"/>
    </location>
</feature>
<evidence type="ECO:0000256" key="1">
    <source>
        <dbReference type="SAM" id="SignalP"/>
    </source>
</evidence>
<dbReference type="CDD" id="cd05380">
    <property type="entry name" value="CAP_euk"/>
    <property type="match status" value="1"/>
</dbReference>
<dbReference type="SUPFAM" id="SSF55797">
    <property type="entry name" value="PR-1-like"/>
    <property type="match status" value="1"/>
</dbReference>
<dbReference type="Proteomes" id="UP001629113">
    <property type="component" value="Unassembled WGS sequence"/>
</dbReference>
<evidence type="ECO:0000313" key="4">
    <source>
        <dbReference type="Proteomes" id="UP001629113"/>
    </source>
</evidence>
<sequence>MHSYTLLAMFLASVPTALHAAVVPTSLTLVGSPLFADDVIITPRDIDDETYAPEIEARAVPADYVPTVLKYHNAHRSNHSARSLTYDNKLASYAATVAASCKFAHNLGPGGGGYGQNLAAYGSSGNVKAMSQSSMIAKAITGMWYNSEYNAFLPSYYGQPTPDTTNFAGYGHLTQIIWNGTASVGCATQYCAPDTIFKGFASWYTVCDYKSAGNVLGSFDKNVFKSLKRPTIKA</sequence>
<proteinExistence type="predicted"/>
<feature type="domain" description="SCP" evidence="2">
    <location>
        <begin position="63"/>
        <end position="217"/>
    </location>
</feature>
<evidence type="ECO:0000313" key="3">
    <source>
        <dbReference type="EMBL" id="KAL3427313.1"/>
    </source>
</evidence>
<feature type="signal peptide" evidence="1">
    <location>
        <begin position="1"/>
        <end position="20"/>
    </location>
</feature>